<dbReference type="EMBL" id="PEBQ01000103">
    <property type="protein sequence ID" value="PHY94161.1"/>
    <property type="molecule type" value="Genomic_DNA"/>
</dbReference>
<name>A0A2G4RC48_9PROT</name>
<reference evidence="1 2" key="1">
    <citation type="submission" date="2017-10" db="EMBL/GenBank/DDBJ databases">
        <title>Genomic analysis of the genus Acetobacter.</title>
        <authorList>
            <person name="Kim K.H."/>
            <person name="Chun B.H."/>
            <person name="Son A.R."/>
            <person name="Jeon C.O."/>
        </authorList>
    </citation>
    <scope>NUCLEOTIDE SEQUENCE [LARGE SCALE GENOMIC DNA]</scope>
    <source>
        <strain evidence="1 2">LHT 2458</strain>
    </source>
</reference>
<sequence length="180" mass="19910">MHEKAGNREKLIFGSIRFMAMVTLVKTVLFGNREEVESYASALNEKRIGMMGENAALEPHEVPDGYHVESEGALSYESKQSLVTTEFQMAEEVSKLFPGVVANVMIINQDMSEAYGRVIQDGSIFPGGSTNLEDGEFDQVWGDDFSDTRILEELEHGAQDAIELAIHIPRATSEPENVTP</sequence>
<dbReference type="AlphaFoldDB" id="A0A2G4RC48"/>
<protein>
    <submittedName>
        <fullName evidence="1">Uncharacterized protein</fullName>
    </submittedName>
</protein>
<keyword evidence="2" id="KW-1185">Reference proteome</keyword>
<comment type="caution">
    <text evidence="1">The sequence shown here is derived from an EMBL/GenBank/DDBJ whole genome shotgun (WGS) entry which is preliminary data.</text>
</comment>
<accession>A0A2G4RC48</accession>
<dbReference type="Proteomes" id="UP000228751">
    <property type="component" value="Unassembled WGS sequence"/>
</dbReference>
<gene>
    <name evidence="1" type="ORF">CSR02_07625</name>
</gene>
<evidence type="ECO:0000313" key="1">
    <source>
        <dbReference type="EMBL" id="PHY94161.1"/>
    </source>
</evidence>
<proteinExistence type="predicted"/>
<organism evidence="1 2">
    <name type="scientific">Acetobacter pomorum</name>
    <dbReference type="NCBI Taxonomy" id="65959"/>
    <lineage>
        <taxon>Bacteria</taxon>
        <taxon>Pseudomonadati</taxon>
        <taxon>Pseudomonadota</taxon>
        <taxon>Alphaproteobacteria</taxon>
        <taxon>Acetobacterales</taxon>
        <taxon>Acetobacteraceae</taxon>
        <taxon>Acetobacter</taxon>
    </lineage>
</organism>
<evidence type="ECO:0000313" key="2">
    <source>
        <dbReference type="Proteomes" id="UP000228751"/>
    </source>
</evidence>